<feature type="chain" id="PRO_5046393758" description="HEAT repeat domain-containing protein" evidence="1">
    <location>
        <begin position="22"/>
        <end position="397"/>
    </location>
</feature>
<evidence type="ECO:0000256" key="1">
    <source>
        <dbReference type="SAM" id="SignalP"/>
    </source>
</evidence>
<keyword evidence="1" id="KW-0732">Signal</keyword>
<dbReference type="RefSeq" id="WP_320686769.1">
    <property type="nucleotide sequence ID" value="NZ_JAXBLV010000175.1"/>
</dbReference>
<reference evidence="3" key="1">
    <citation type="journal article" date="2023" name="Mar. Drugs">
        <title>Gemmata algarum, a Novel Planctomycete Isolated from an Algal Mat, Displays Antimicrobial Activity.</title>
        <authorList>
            <person name="Kumar G."/>
            <person name="Kallscheuer N."/>
            <person name="Kashif M."/>
            <person name="Ahamad S."/>
            <person name="Jagadeeshwari U."/>
            <person name="Pannikurungottu S."/>
            <person name="Haufschild T."/>
            <person name="Kabuu M."/>
            <person name="Sasikala C."/>
            <person name="Jogler C."/>
            <person name="Ramana C."/>
        </authorList>
    </citation>
    <scope>NUCLEOTIDE SEQUENCE [LARGE SCALE GENOMIC DNA]</scope>
    <source>
        <strain evidence="3">JC673</strain>
    </source>
</reference>
<organism evidence="2 3">
    <name type="scientific">Gemmata algarum</name>
    <dbReference type="NCBI Taxonomy" id="2975278"/>
    <lineage>
        <taxon>Bacteria</taxon>
        <taxon>Pseudomonadati</taxon>
        <taxon>Planctomycetota</taxon>
        <taxon>Planctomycetia</taxon>
        <taxon>Gemmatales</taxon>
        <taxon>Gemmataceae</taxon>
        <taxon>Gemmata</taxon>
    </lineage>
</organism>
<protein>
    <recommendedName>
        <fullName evidence="4">HEAT repeat domain-containing protein</fullName>
    </recommendedName>
</protein>
<evidence type="ECO:0000313" key="3">
    <source>
        <dbReference type="Proteomes" id="UP001272242"/>
    </source>
</evidence>
<accession>A0ABU5EZU0</accession>
<evidence type="ECO:0000313" key="2">
    <source>
        <dbReference type="EMBL" id="MDY3560127.1"/>
    </source>
</evidence>
<name>A0ABU5EZU0_9BACT</name>
<dbReference type="Proteomes" id="UP001272242">
    <property type="component" value="Unassembled WGS sequence"/>
</dbReference>
<dbReference type="EMBL" id="JAXBLV010000175">
    <property type="protein sequence ID" value="MDY3560127.1"/>
    <property type="molecule type" value="Genomic_DNA"/>
</dbReference>
<feature type="signal peptide" evidence="1">
    <location>
        <begin position="1"/>
        <end position="21"/>
    </location>
</feature>
<proteinExistence type="predicted"/>
<keyword evidence="3" id="KW-1185">Reference proteome</keyword>
<gene>
    <name evidence="2" type="ORF">R5W23_001352</name>
</gene>
<comment type="caution">
    <text evidence="2">The sequence shown here is derived from an EMBL/GenBank/DDBJ whole genome shotgun (WGS) entry which is preliminary data.</text>
</comment>
<sequence length="397" mass="42368">MRLWICIAAVALGLAPAAARADEDTARALKSLRAVGKEGKGNEDAGPAWKTLVSQGGPALFLALGAFDDDNVAVTNWLRTAVDAIAEGEHAAGRKLPADKLEAFVTDTKNAATARRAAYELLAAQDETVKARLLPGFLNDKSPDLRRDAVANELAILEKAAKPSLKANLEKLFAHARDKDQVDLLAKKIADAGGKVSVTEHFGFVTHVALVGPFDSTGGKGFAVAYPPEGARDASGKFPGKGGAEVKWQPADTRDKYGTFDLNTLLGKHKDAVAYAQAVVVAGAETPCEIRATCATATQIFLNGKLLCAHEEYHHGAPFDSHVGKGTLRKGENVLTLKVCQNNQTEQWAQTWAFQVRVCDPTGGPLPLEQKVTTDGRERTIKLGFVPEGGEKKEEKK</sequence>
<evidence type="ECO:0008006" key="4">
    <source>
        <dbReference type="Google" id="ProtNLM"/>
    </source>
</evidence>